<keyword evidence="6" id="KW-0915">Sodium</keyword>
<name>A0A438AKP8_9RHOB</name>
<evidence type="ECO:0000256" key="3">
    <source>
        <dbReference type="ARBA" id="ARBA00022692"/>
    </source>
</evidence>
<evidence type="ECO:0000256" key="5">
    <source>
        <dbReference type="ARBA" id="ARBA00023136"/>
    </source>
</evidence>
<dbReference type="Pfam" id="PF06965">
    <property type="entry name" value="Na_H_antiport_1"/>
    <property type="match status" value="1"/>
</dbReference>
<dbReference type="GO" id="GO:0005886">
    <property type="term" value="C:plasma membrane"/>
    <property type="evidence" value="ECO:0007669"/>
    <property type="project" value="UniProtKB-SubCell"/>
</dbReference>
<feature type="transmembrane region" description="Helical" evidence="6">
    <location>
        <begin position="124"/>
        <end position="145"/>
    </location>
</feature>
<accession>A0A438AKP8</accession>
<reference evidence="7 8" key="1">
    <citation type="submission" date="2018-11" db="EMBL/GenBank/DDBJ databases">
        <title>Mesobaculum littorinae gen. nov., sp. nov., isolated from Littorina scabra that represents a novel genus of the order Rhodobacteraceae.</title>
        <authorList>
            <person name="Li F."/>
        </authorList>
    </citation>
    <scope>NUCLEOTIDE SEQUENCE [LARGE SCALE GENOMIC DNA]</scope>
    <source>
        <strain evidence="7 8">M0103</strain>
    </source>
</reference>
<dbReference type="GO" id="GO:0006885">
    <property type="term" value="P:regulation of pH"/>
    <property type="evidence" value="ECO:0007669"/>
    <property type="project" value="UniProtKB-UniRule"/>
</dbReference>
<keyword evidence="3 6" id="KW-0812">Transmembrane</keyword>
<feature type="transmembrane region" description="Helical" evidence="6">
    <location>
        <begin position="210"/>
        <end position="236"/>
    </location>
</feature>
<feature type="transmembrane region" description="Helical" evidence="6">
    <location>
        <begin position="182"/>
        <end position="198"/>
    </location>
</feature>
<evidence type="ECO:0000256" key="4">
    <source>
        <dbReference type="ARBA" id="ARBA00022989"/>
    </source>
</evidence>
<feature type="transmembrane region" description="Helical" evidence="6">
    <location>
        <begin position="60"/>
        <end position="78"/>
    </location>
</feature>
<dbReference type="GO" id="GO:0015385">
    <property type="term" value="F:sodium:proton antiporter activity"/>
    <property type="evidence" value="ECO:0007669"/>
    <property type="project" value="UniProtKB-UniRule"/>
</dbReference>
<sequence>MLLQALDRFFKHEASGGLFLMGAALLAMIIANSALEPAYHDTLGAYLGVTINGNGIEKPLILWINDGLMAIFFFLIGLELKREILEGRLRNPADVILPGMAAVGGMVAPALIFLALNYDNPVTVHGWAIPAATDIAFALGVLALVGSRVPASLKVFLLTLAILDDLGAILIIALFYTADLQIDYLWLALIPFALMAYLNQKGAPRVAPTLLLGIVMWVFVLKSGVHATLAGVLTAFCIPLRDIRGGSPLHKIEGALSPYVFYVIVPIFAFANAGVVLEGLTMEQVFAPLTLGVAGGLVLGKQIGVLGVSWILVKLFGIRRPEGASWLQIYGIACLAGIGFTMSLFIGSLSFPDALHVNEVRLGILSGSAVSAILGYMVLRYSGSPAPVQTAESAGGTDPLAEK</sequence>
<comment type="subcellular location">
    <subcellularLocation>
        <location evidence="1">Cell inner membrane</location>
        <topology evidence="1">Multi-pass membrane protein</topology>
    </subcellularLocation>
    <subcellularLocation>
        <location evidence="6">Cell membrane</location>
        <topology evidence="6">Multi-pass membrane protein</topology>
    </subcellularLocation>
</comment>
<dbReference type="HAMAP" id="MF_01844">
    <property type="entry name" value="NhaA"/>
    <property type="match status" value="1"/>
</dbReference>
<gene>
    <name evidence="6 7" type="primary">nhaA</name>
    <name evidence="7" type="ORF">EKE94_01535</name>
</gene>
<comment type="similarity">
    <text evidence="6">Belongs to the NhaA Na(+)/H(+) (TC 2.A.33) antiporter family.</text>
</comment>
<comment type="caution">
    <text evidence="7">The sequence shown here is derived from an EMBL/GenBank/DDBJ whole genome shotgun (WGS) entry which is preliminary data.</text>
</comment>
<feature type="transmembrane region" description="Helical" evidence="6">
    <location>
        <begin position="99"/>
        <end position="118"/>
    </location>
</feature>
<keyword evidence="6" id="KW-0406">Ion transport</keyword>
<dbReference type="OrthoDB" id="9808135at2"/>
<dbReference type="EMBL" id="RQXX01000001">
    <property type="protein sequence ID" value="RVV99401.1"/>
    <property type="molecule type" value="Genomic_DNA"/>
</dbReference>
<evidence type="ECO:0000313" key="7">
    <source>
        <dbReference type="EMBL" id="RVV99401.1"/>
    </source>
</evidence>
<evidence type="ECO:0000256" key="1">
    <source>
        <dbReference type="ARBA" id="ARBA00004429"/>
    </source>
</evidence>
<feature type="transmembrane region" description="Helical" evidence="6">
    <location>
        <begin position="157"/>
        <end position="176"/>
    </location>
</feature>
<comment type="catalytic activity">
    <reaction evidence="6">
        <text>Na(+)(in) + 2 H(+)(out) = Na(+)(out) + 2 H(+)(in)</text>
        <dbReference type="Rhea" id="RHEA:29251"/>
        <dbReference type="ChEBI" id="CHEBI:15378"/>
        <dbReference type="ChEBI" id="CHEBI:29101"/>
    </reaction>
</comment>
<feature type="transmembrane region" description="Helical" evidence="6">
    <location>
        <begin position="256"/>
        <end position="277"/>
    </location>
</feature>
<keyword evidence="5 6" id="KW-0472">Membrane</keyword>
<dbReference type="PANTHER" id="PTHR30341:SF0">
    <property type="entry name" value="NA(+)_H(+) ANTIPORTER NHAA"/>
    <property type="match status" value="1"/>
</dbReference>
<dbReference type="AlphaFoldDB" id="A0A438AKP8"/>
<evidence type="ECO:0000256" key="6">
    <source>
        <dbReference type="HAMAP-Rule" id="MF_01844"/>
    </source>
</evidence>
<keyword evidence="4 6" id="KW-1133">Transmembrane helix</keyword>
<keyword evidence="6" id="KW-0050">Antiport</keyword>
<dbReference type="InterPro" id="IPR023171">
    <property type="entry name" value="Na/H_antiporter_dom_sf"/>
</dbReference>
<dbReference type="Proteomes" id="UP000285908">
    <property type="component" value="Unassembled WGS sequence"/>
</dbReference>
<keyword evidence="6" id="KW-0739">Sodium transport</keyword>
<dbReference type="NCBIfam" id="TIGR00773">
    <property type="entry name" value="NhaA"/>
    <property type="match status" value="1"/>
</dbReference>
<dbReference type="NCBIfam" id="NF007111">
    <property type="entry name" value="PRK09560.1"/>
    <property type="match status" value="1"/>
</dbReference>
<protein>
    <recommendedName>
        <fullName evidence="6">Na(+)/H(+) antiporter NhaA</fullName>
    </recommendedName>
    <alternativeName>
        <fullName evidence="6">Sodium/proton antiporter NhaA</fullName>
    </alternativeName>
</protein>
<dbReference type="InterPro" id="IPR004670">
    <property type="entry name" value="NhaA"/>
</dbReference>
<evidence type="ECO:0000256" key="2">
    <source>
        <dbReference type="ARBA" id="ARBA00022475"/>
    </source>
</evidence>
<comment type="function">
    <text evidence="6">Na(+)/H(+) antiporter that extrudes sodium in exchange for external protons.</text>
</comment>
<dbReference type="Gene3D" id="1.20.1530.10">
    <property type="entry name" value="Na+/H+ antiporter like domain"/>
    <property type="match status" value="1"/>
</dbReference>
<organism evidence="7 8">
    <name type="scientific">Mesobaculum littorinae</name>
    <dbReference type="NCBI Taxonomy" id="2486419"/>
    <lineage>
        <taxon>Bacteria</taxon>
        <taxon>Pseudomonadati</taxon>
        <taxon>Pseudomonadota</taxon>
        <taxon>Alphaproteobacteria</taxon>
        <taxon>Rhodobacterales</taxon>
        <taxon>Roseobacteraceae</taxon>
        <taxon>Mesobaculum</taxon>
    </lineage>
</organism>
<feature type="transmembrane region" description="Helical" evidence="6">
    <location>
        <begin position="360"/>
        <end position="379"/>
    </location>
</feature>
<evidence type="ECO:0000313" key="8">
    <source>
        <dbReference type="Proteomes" id="UP000285908"/>
    </source>
</evidence>
<dbReference type="PANTHER" id="PTHR30341">
    <property type="entry name" value="SODIUM ION/PROTON ANTIPORTER NHAA-RELATED"/>
    <property type="match status" value="1"/>
</dbReference>
<keyword evidence="6" id="KW-0813">Transport</keyword>
<feature type="transmembrane region" description="Helical" evidence="6">
    <location>
        <begin position="18"/>
        <end position="40"/>
    </location>
</feature>
<dbReference type="NCBIfam" id="NF007112">
    <property type="entry name" value="PRK09561.1"/>
    <property type="match status" value="1"/>
</dbReference>
<keyword evidence="8" id="KW-1185">Reference proteome</keyword>
<keyword evidence="2 6" id="KW-1003">Cell membrane</keyword>
<proteinExistence type="inferred from homology"/>
<feature type="transmembrane region" description="Helical" evidence="6">
    <location>
        <begin position="325"/>
        <end position="348"/>
    </location>
</feature>
<dbReference type="RefSeq" id="WP_127904843.1">
    <property type="nucleotide sequence ID" value="NZ_RQXX01000001.1"/>
</dbReference>
<feature type="transmembrane region" description="Helical" evidence="6">
    <location>
        <begin position="289"/>
        <end position="313"/>
    </location>
</feature>